<dbReference type="InterPro" id="IPR004358">
    <property type="entry name" value="Sig_transdc_His_kin-like_C"/>
</dbReference>
<evidence type="ECO:0000256" key="6">
    <source>
        <dbReference type="ARBA" id="ARBA00022679"/>
    </source>
</evidence>
<reference evidence="17" key="1">
    <citation type="submission" date="2020-12" db="EMBL/GenBank/DDBJ databases">
        <title>Vagococcus allomyrinae sp. nov. and Enterococcus lavae sp. nov., isolated from the larvae of Allomyrina dichotoma.</title>
        <authorList>
            <person name="Lee S.D."/>
        </authorList>
    </citation>
    <scope>NUCLEOTIDE SEQUENCE</scope>
    <source>
        <strain evidence="17">BWB3-3</strain>
    </source>
</reference>
<protein>
    <recommendedName>
        <fullName evidence="3">histidine kinase</fullName>
        <ecNumber evidence="3">2.7.13.3</ecNumber>
    </recommendedName>
</protein>
<dbReference type="PRINTS" id="PR00344">
    <property type="entry name" value="BCTRLSENSOR"/>
</dbReference>
<dbReference type="EC" id="2.7.13.3" evidence="3"/>
<proteinExistence type="predicted"/>
<evidence type="ECO:0000256" key="12">
    <source>
        <dbReference type="ARBA" id="ARBA00023012"/>
    </source>
</evidence>
<dbReference type="PANTHER" id="PTHR45528">
    <property type="entry name" value="SENSOR HISTIDINE KINASE CPXA"/>
    <property type="match status" value="1"/>
</dbReference>
<dbReference type="SMART" id="SM00304">
    <property type="entry name" value="HAMP"/>
    <property type="match status" value="1"/>
</dbReference>
<accession>A0A940SU22</accession>
<evidence type="ECO:0000256" key="14">
    <source>
        <dbReference type="SAM" id="Phobius"/>
    </source>
</evidence>
<dbReference type="Pfam" id="PF00672">
    <property type="entry name" value="HAMP"/>
    <property type="match status" value="1"/>
</dbReference>
<dbReference type="CDD" id="cd00075">
    <property type="entry name" value="HATPase"/>
    <property type="match status" value="1"/>
</dbReference>
<keyword evidence="18" id="KW-1185">Reference proteome</keyword>
<evidence type="ECO:0000256" key="7">
    <source>
        <dbReference type="ARBA" id="ARBA00022692"/>
    </source>
</evidence>
<keyword evidence="7 14" id="KW-0812">Transmembrane</keyword>
<dbReference type="InterPro" id="IPR050398">
    <property type="entry name" value="HssS/ArlS-like"/>
</dbReference>
<dbReference type="GO" id="GO:0000155">
    <property type="term" value="F:phosphorelay sensor kinase activity"/>
    <property type="evidence" value="ECO:0007669"/>
    <property type="project" value="InterPro"/>
</dbReference>
<comment type="catalytic activity">
    <reaction evidence="1">
        <text>ATP + protein L-histidine = ADP + protein N-phospho-L-histidine.</text>
        <dbReference type="EC" id="2.7.13.3"/>
    </reaction>
</comment>
<dbReference type="InterPro" id="IPR003660">
    <property type="entry name" value="HAMP_dom"/>
</dbReference>
<dbReference type="CDD" id="cd06225">
    <property type="entry name" value="HAMP"/>
    <property type="match status" value="1"/>
</dbReference>
<dbReference type="PROSITE" id="PS50109">
    <property type="entry name" value="HIS_KIN"/>
    <property type="match status" value="1"/>
</dbReference>
<evidence type="ECO:0000256" key="10">
    <source>
        <dbReference type="ARBA" id="ARBA00022840"/>
    </source>
</evidence>
<dbReference type="Proteomes" id="UP000674938">
    <property type="component" value="Unassembled WGS sequence"/>
</dbReference>
<evidence type="ECO:0000259" key="15">
    <source>
        <dbReference type="PROSITE" id="PS50109"/>
    </source>
</evidence>
<dbReference type="Gene3D" id="6.10.340.10">
    <property type="match status" value="1"/>
</dbReference>
<evidence type="ECO:0000256" key="5">
    <source>
        <dbReference type="ARBA" id="ARBA00022553"/>
    </source>
</evidence>
<evidence type="ECO:0000256" key="13">
    <source>
        <dbReference type="ARBA" id="ARBA00023136"/>
    </source>
</evidence>
<evidence type="ECO:0000256" key="11">
    <source>
        <dbReference type="ARBA" id="ARBA00022989"/>
    </source>
</evidence>
<name>A0A940SU22_9ENTE</name>
<dbReference type="PANTHER" id="PTHR45528:SF1">
    <property type="entry name" value="SENSOR HISTIDINE KINASE CPXA"/>
    <property type="match status" value="1"/>
</dbReference>
<dbReference type="SUPFAM" id="SSF158472">
    <property type="entry name" value="HAMP domain-like"/>
    <property type="match status" value="1"/>
</dbReference>
<dbReference type="PROSITE" id="PS50885">
    <property type="entry name" value="HAMP"/>
    <property type="match status" value="1"/>
</dbReference>
<dbReference type="GO" id="GO:0005524">
    <property type="term" value="F:ATP binding"/>
    <property type="evidence" value="ECO:0007669"/>
    <property type="project" value="UniProtKB-KW"/>
</dbReference>
<dbReference type="Gene3D" id="1.10.287.130">
    <property type="match status" value="1"/>
</dbReference>
<evidence type="ECO:0000256" key="8">
    <source>
        <dbReference type="ARBA" id="ARBA00022741"/>
    </source>
</evidence>
<keyword evidence="11 14" id="KW-1133">Transmembrane helix</keyword>
<keyword evidence="5" id="KW-0597">Phosphoprotein</keyword>
<sequence>MITLLFCGVCLCLGVFIIEIIGYHQNLNLEIAQHLAEQTVIAENLNHDISVLNQGNEKMLLTVFKFYKETYLTENSQIEIARTKTNSMNQTPLKEDEVNYQILKNEGTPYLYITNLLKGNYRSWTLTYQYDLSSFIWRSNQTRLAYLIGCGGILLTLTIGLFVILRRLTAPLEKLTSMADQLAEGDLGCRADQGSPDEIGRLATSFNNMAQFMQQYISDLQESSRQKEQLVANLSHEIRTPLTAIKGYADYLLIAEVTEVERIEALSFITSESARLQQLSQMMLQSYTIQHTSLDYHRLSLATILKEVDYTLSEKLQQKNVVFDYEKLENIELYGDPTLLKSLFINLIDNGINASEAGGKVWITAEITQTQLCVAVHDNGCGITQNELEKIGQPFFRSDSSRARHTGGAGLGVTLCHKIIEQHLGTLHYHSSEKGTTVTIVFTCC</sequence>
<dbReference type="InterPro" id="IPR005467">
    <property type="entry name" value="His_kinase_dom"/>
</dbReference>
<comment type="subcellular location">
    <subcellularLocation>
        <location evidence="2">Cell membrane</location>
        <topology evidence="2">Multi-pass membrane protein</topology>
    </subcellularLocation>
</comment>
<dbReference type="AlphaFoldDB" id="A0A940SU22"/>
<dbReference type="SMART" id="SM00387">
    <property type="entry name" value="HATPase_c"/>
    <property type="match status" value="1"/>
</dbReference>
<evidence type="ECO:0000256" key="3">
    <source>
        <dbReference type="ARBA" id="ARBA00012438"/>
    </source>
</evidence>
<evidence type="ECO:0000256" key="1">
    <source>
        <dbReference type="ARBA" id="ARBA00000085"/>
    </source>
</evidence>
<dbReference type="Gene3D" id="3.30.565.10">
    <property type="entry name" value="Histidine kinase-like ATPase, C-terminal domain"/>
    <property type="match status" value="1"/>
</dbReference>
<comment type="caution">
    <text evidence="17">The sequence shown here is derived from an EMBL/GenBank/DDBJ whole genome shotgun (WGS) entry which is preliminary data.</text>
</comment>
<gene>
    <name evidence="17" type="ORF">I6N95_07720</name>
</gene>
<dbReference type="InterPro" id="IPR003661">
    <property type="entry name" value="HisK_dim/P_dom"/>
</dbReference>
<organism evidence="17 18">
    <name type="scientific">Vagococcus allomyrinae</name>
    <dbReference type="NCBI Taxonomy" id="2794353"/>
    <lineage>
        <taxon>Bacteria</taxon>
        <taxon>Bacillati</taxon>
        <taxon>Bacillota</taxon>
        <taxon>Bacilli</taxon>
        <taxon>Lactobacillales</taxon>
        <taxon>Enterococcaceae</taxon>
        <taxon>Vagococcus</taxon>
    </lineage>
</organism>
<dbReference type="InterPro" id="IPR036890">
    <property type="entry name" value="HATPase_C_sf"/>
</dbReference>
<dbReference type="RefSeq" id="WP_209526386.1">
    <property type="nucleotide sequence ID" value="NZ_JAEEGA010000004.1"/>
</dbReference>
<keyword evidence="9 17" id="KW-0418">Kinase</keyword>
<dbReference type="SUPFAM" id="SSF55874">
    <property type="entry name" value="ATPase domain of HSP90 chaperone/DNA topoisomerase II/histidine kinase"/>
    <property type="match status" value="1"/>
</dbReference>
<evidence type="ECO:0000259" key="16">
    <source>
        <dbReference type="PROSITE" id="PS50885"/>
    </source>
</evidence>
<dbReference type="SUPFAM" id="SSF47384">
    <property type="entry name" value="Homodimeric domain of signal transducing histidine kinase"/>
    <property type="match status" value="1"/>
</dbReference>
<evidence type="ECO:0000313" key="18">
    <source>
        <dbReference type="Proteomes" id="UP000674938"/>
    </source>
</evidence>
<keyword evidence="8" id="KW-0547">Nucleotide-binding</keyword>
<keyword evidence="4" id="KW-1003">Cell membrane</keyword>
<evidence type="ECO:0000313" key="17">
    <source>
        <dbReference type="EMBL" id="MBP1040890.1"/>
    </source>
</evidence>
<keyword evidence="13 14" id="KW-0472">Membrane</keyword>
<dbReference type="InterPro" id="IPR003594">
    <property type="entry name" value="HATPase_dom"/>
</dbReference>
<keyword evidence="12" id="KW-0902">Two-component regulatory system</keyword>
<dbReference type="CDD" id="cd00082">
    <property type="entry name" value="HisKA"/>
    <property type="match status" value="1"/>
</dbReference>
<feature type="transmembrane region" description="Helical" evidence="14">
    <location>
        <begin position="144"/>
        <end position="165"/>
    </location>
</feature>
<feature type="domain" description="Histidine kinase" evidence="15">
    <location>
        <begin position="233"/>
        <end position="445"/>
    </location>
</feature>
<keyword evidence="10" id="KW-0067">ATP-binding</keyword>
<evidence type="ECO:0000256" key="2">
    <source>
        <dbReference type="ARBA" id="ARBA00004651"/>
    </source>
</evidence>
<evidence type="ECO:0000256" key="4">
    <source>
        <dbReference type="ARBA" id="ARBA00022475"/>
    </source>
</evidence>
<dbReference type="EMBL" id="JAEEGA010000004">
    <property type="protein sequence ID" value="MBP1040890.1"/>
    <property type="molecule type" value="Genomic_DNA"/>
</dbReference>
<feature type="domain" description="HAMP" evidence="16">
    <location>
        <begin position="166"/>
        <end position="218"/>
    </location>
</feature>
<dbReference type="GO" id="GO:0005886">
    <property type="term" value="C:plasma membrane"/>
    <property type="evidence" value="ECO:0007669"/>
    <property type="project" value="UniProtKB-SubCell"/>
</dbReference>
<dbReference type="Pfam" id="PF02518">
    <property type="entry name" value="HATPase_c"/>
    <property type="match status" value="1"/>
</dbReference>
<dbReference type="SMART" id="SM00388">
    <property type="entry name" value="HisKA"/>
    <property type="match status" value="1"/>
</dbReference>
<dbReference type="InterPro" id="IPR036097">
    <property type="entry name" value="HisK_dim/P_sf"/>
</dbReference>
<dbReference type="Pfam" id="PF00512">
    <property type="entry name" value="HisKA"/>
    <property type="match status" value="1"/>
</dbReference>
<keyword evidence="6" id="KW-0808">Transferase</keyword>
<evidence type="ECO:0000256" key="9">
    <source>
        <dbReference type="ARBA" id="ARBA00022777"/>
    </source>
</evidence>